<dbReference type="Proteomes" id="UP000006228">
    <property type="component" value="Unassembled WGS sequence"/>
</dbReference>
<comment type="caution">
    <text evidence="1">The sequence shown here is derived from an EMBL/GenBank/DDBJ whole genome shotgun (WGS) entry which is preliminary data.</text>
</comment>
<dbReference type="GeneID" id="95569803"/>
<dbReference type="AlphaFoldDB" id="E8M892"/>
<protein>
    <submittedName>
        <fullName evidence="1">Uncharacterized protein</fullName>
    </submittedName>
</protein>
<accession>E8M892</accession>
<organism evidence="1 2">
    <name type="scientific">Vibrio sinaloensis DSM 21326</name>
    <dbReference type="NCBI Taxonomy" id="945550"/>
    <lineage>
        <taxon>Bacteria</taxon>
        <taxon>Pseudomonadati</taxon>
        <taxon>Pseudomonadota</taxon>
        <taxon>Gammaproteobacteria</taxon>
        <taxon>Vibrionales</taxon>
        <taxon>Vibrionaceae</taxon>
        <taxon>Vibrio</taxon>
        <taxon>Vibrio oreintalis group</taxon>
    </lineage>
</organism>
<evidence type="ECO:0000313" key="1">
    <source>
        <dbReference type="EMBL" id="EGA69784.1"/>
    </source>
</evidence>
<name>E8M892_PHOS4</name>
<dbReference type="OrthoDB" id="9853960at2"/>
<sequence>METSWQDVAIEAIKILGPAMVTGVAAYFTATIQLKAKLKQIEKNSEYKAREKVFDFKTEKYNKLDKSLAILNESLSFLAGMSMTDRDDQYAINSFVAKHLSTFIYSAPFDVKLTIDQFLPLATEYPREFDKLQKDLLLVEELKQPNNYDQVNDTIVTFIGVYGFISCCSKIVAEKEALEVFEPYNNPNA</sequence>
<dbReference type="EMBL" id="AEVT01000073">
    <property type="protein sequence ID" value="EGA69784.1"/>
    <property type="molecule type" value="Genomic_DNA"/>
</dbReference>
<proteinExistence type="predicted"/>
<gene>
    <name evidence="1" type="ORF">VISI1226_10119</name>
</gene>
<reference evidence="1 2" key="1">
    <citation type="journal article" date="2012" name="Int. J. Syst. Evol. Microbiol.">
        <title>Vibrio caribbeanicus sp. nov., isolated from the marine sponge Scleritoderma cyanea.</title>
        <authorList>
            <person name="Hoffmann M."/>
            <person name="Monday S.R."/>
            <person name="Allard M.W."/>
            <person name="Strain E.A."/>
            <person name="Whittaker P."/>
            <person name="Naum M."/>
            <person name="McCarthy P.J."/>
            <person name="Lopez J.V."/>
            <person name="Fischer M."/>
            <person name="Brown E.W."/>
        </authorList>
    </citation>
    <scope>NUCLEOTIDE SEQUENCE [LARGE SCALE GENOMIC DNA]</scope>
    <source>
        <strain evidence="2">DSMZ 21326</strain>
    </source>
</reference>
<evidence type="ECO:0000313" key="2">
    <source>
        <dbReference type="Proteomes" id="UP000006228"/>
    </source>
</evidence>
<dbReference type="RefSeq" id="WP_008077869.1">
    <property type="nucleotide sequence ID" value="NZ_AEVT01000073.1"/>
</dbReference>